<dbReference type="GO" id="GO:0005774">
    <property type="term" value="C:vacuolar membrane"/>
    <property type="evidence" value="ECO:0007669"/>
    <property type="project" value="TreeGrafter"/>
</dbReference>
<evidence type="ECO:0000259" key="6">
    <source>
        <dbReference type="Pfam" id="PF01490"/>
    </source>
</evidence>
<feature type="transmembrane region" description="Helical" evidence="5">
    <location>
        <begin position="430"/>
        <end position="452"/>
    </location>
</feature>
<dbReference type="EMBL" id="GEDC01017056">
    <property type="protein sequence ID" value="JAS20242.1"/>
    <property type="molecule type" value="Transcribed_RNA"/>
</dbReference>
<reference evidence="11" key="1">
    <citation type="submission" date="2015-12" db="EMBL/GenBank/DDBJ databases">
        <title>De novo transcriptome assembly of four potential Pierce s Disease insect vectors from Arizona vineyards.</title>
        <authorList>
            <person name="Tassone E.E."/>
        </authorList>
    </citation>
    <scope>NUCLEOTIDE SEQUENCE</scope>
</reference>
<dbReference type="PANTHER" id="PTHR22950:SF340">
    <property type="entry name" value="AMINO ACID TRANSPORTER TRANSMEMBRANE DOMAIN-CONTAINING PROTEIN-RELATED"/>
    <property type="match status" value="1"/>
</dbReference>
<feature type="transmembrane region" description="Helical" evidence="5">
    <location>
        <begin position="171"/>
        <end position="195"/>
    </location>
</feature>
<dbReference type="InterPro" id="IPR013057">
    <property type="entry name" value="AA_transpt_TM"/>
</dbReference>
<feature type="domain" description="Amino acid transporter transmembrane" evidence="6">
    <location>
        <begin position="48"/>
        <end position="448"/>
    </location>
</feature>
<feature type="transmembrane region" description="Helical" evidence="5">
    <location>
        <begin position="207"/>
        <end position="224"/>
    </location>
</feature>
<accession>A0A1B6DVE7</accession>
<feature type="transmembrane region" description="Helical" evidence="5">
    <location>
        <begin position="283"/>
        <end position="301"/>
    </location>
</feature>
<feature type="transmembrane region" description="Helical" evidence="5">
    <location>
        <begin position="236"/>
        <end position="262"/>
    </location>
</feature>
<keyword evidence="2 5" id="KW-0812">Transmembrane</keyword>
<evidence type="ECO:0000256" key="4">
    <source>
        <dbReference type="ARBA" id="ARBA00023136"/>
    </source>
</evidence>
<dbReference type="AlphaFoldDB" id="A0A1B6DVE7"/>
<keyword evidence="4 5" id="KW-0472">Membrane</keyword>
<evidence type="ECO:0000256" key="1">
    <source>
        <dbReference type="ARBA" id="ARBA00004141"/>
    </source>
</evidence>
<proteinExistence type="predicted"/>
<dbReference type="EMBL" id="GEDC01007642">
    <property type="protein sequence ID" value="JAS29656.1"/>
    <property type="molecule type" value="Transcribed_RNA"/>
</dbReference>
<evidence type="ECO:0000313" key="13">
    <source>
        <dbReference type="EMBL" id="JAS34215.1"/>
    </source>
</evidence>
<keyword evidence="3 5" id="KW-1133">Transmembrane helix</keyword>
<evidence type="ECO:0000313" key="9">
    <source>
        <dbReference type="EMBL" id="JAS28622.1"/>
    </source>
</evidence>
<evidence type="ECO:0000313" key="12">
    <source>
        <dbReference type="EMBL" id="JAS31641.1"/>
    </source>
</evidence>
<dbReference type="GO" id="GO:0015179">
    <property type="term" value="F:L-amino acid transmembrane transporter activity"/>
    <property type="evidence" value="ECO:0007669"/>
    <property type="project" value="TreeGrafter"/>
</dbReference>
<name>A0A1B6DVE7_9HEMI</name>
<dbReference type="EMBL" id="GEDC01005657">
    <property type="protein sequence ID" value="JAS31641.1"/>
    <property type="molecule type" value="Transcribed_RNA"/>
</dbReference>
<organism evidence="11">
    <name type="scientific">Clastoptera arizonana</name>
    <name type="common">Arizona spittle bug</name>
    <dbReference type="NCBI Taxonomy" id="38151"/>
    <lineage>
        <taxon>Eukaryota</taxon>
        <taxon>Metazoa</taxon>
        <taxon>Ecdysozoa</taxon>
        <taxon>Arthropoda</taxon>
        <taxon>Hexapoda</taxon>
        <taxon>Insecta</taxon>
        <taxon>Pterygota</taxon>
        <taxon>Neoptera</taxon>
        <taxon>Paraneoptera</taxon>
        <taxon>Hemiptera</taxon>
        <taxon>Auchenorrhyncha</taxon>
        <taxon>Cercopoidea</taxon>
        <taxon>Clastopteridae</taxon>
        <taxon>Clastoptera</taxon>
    </lineage>
</organism>
<feature type="transmembrane region" description="Helical" evidence="5">
    <location>
        <begin position="77"/>
        <end position="99"/>
    </location>
</feature>
<comment type="subcellular location">
    <subcellularLocation>
        <location evidence="1">Membrane</location>
        <topology evidence="1">Multi-pass membrane protein</topology>
    </subcellularLocation>
</comment>
<dbReference type="EMBL" id="GEDC01026267">
    <property type="protein sequence ID" value="JAS11031.1"/>
    <property type="molecule type" value="Transcribed_RNA"/>
</dbReference>
<dbReference type="Pfam" id="PF01490">
    <property type="entry name" value="Aa_trans"/>
    <property type="match status" value="1"/>
</dbReference>
<evidence type="ECO:0000313" key="11">
    <source>
        <dbReference type="EMBL" id="JAS29656.1"/>
    </source>
</evidence>
<evidence type="ECO:0000313" key="7">
    <source>
        <dbReference type="EMBL" id="JAS11031.1"/>
    </source>
</evidence>
<evidence type="ECO:0000313" key="8">
    <source>
        <dbReference type="EMBL" id="JAS20242.1"/>
    </source>
</evidence>
<gene>
    <name evidence="10" type="ORF">g.36995</name>
    <name evidence="13" type="ORF">g.36996</name>
    <name evidence="9" type="ORF">g.37011</name>
    <name evidence="12" type="ORF">g.37016</name>
    <name evidence="8" type="ORF">g.37019</name>
    <name evidence="7" type="ORF">g.37020</name>
    <name evidence="11" type="ORF">g.37030</name>
</gene>
<evidence type="ECO:0000256" key="2">
    <source>
        <dbReference type="ARBA" id="ARBA00022692"/>
    </source>
</evidence>
<feature type="transmembrane region" description="Helical" evidence="5">
    <location>
        <begin position="142"/>
        <end position="165"/>
    </location>
</feature>
<dbReference type="EMBL" id="GEDC01008271">
    <property type="protein sequence ID" value="JAS29027.1"/>
    <property type="molecule type" value="Transcribed_RNA"/>
</dbReference>
<evidence type="ECO:0000256" key="3">
    <source>
        <dbReference type="ARBA" id="ARBA00022989"/>
    </source>
</evidence>
<evidence type="ECO:0000256" key="5">
    <source>
        <dbReference type="SAM" id="Phobius"/>
    </source>
</evidence>
<feature type="transmembrane region" description="Helical" evidence="5">
    <location>
        <begin position="389"/>
        <end position="409"/>
    </location>
</feature>
<dbReference type="PANTHER" id="PTHR22950">
    <property type="entry name" value="AMINO ACID TRANSPORTER"/>
    <property type="match status" value="1"/>
</dbReference>
<feature type="transmembrane region" description="Helical" evidence="5">
    <location>
        <begin position="321"/>
        <end position="343"/>
    </location>
</feature>
<dbReference type="EMBL" id="GEDC01008676">
    <property type="protein sequence ID" value="JAS28622.1"/>
    <property type="molecule type" value="Transcribed_RNA"/>
</dbReference>
<evidence type="ECO:0000313" key="10">
    <source>
        <dbReference type="EMBL" id="JAS29027.1"/>
    </source>
</evidence>
<sequence>MDSPKSKISDSQQKVVEKGSLMLNVLNKEEANVPYDPHEHRVVQNPTTDRETLIHLLKGCLGTGILAMPNAFYNSGLVVGVLATFVMGILCTYCLHVLVRAQYELCKRRRVPILTYPETMRFALEQGPHNLRMFAKLSAPMVDGFLILYQLGICCVYIMFVASSIKQVVDFYWMVIDVRIHMVIILLPLILLSFIRNLKRLAPVSQFANIITFAAIGITMYYIFKDLPPMDSVEMVGTASGFILYVGTTLFALEAVGVVIALENNMQTPKSFGKPWGVLNKGMTFIVILYTAVGFFGYIKYGSAALGSVTLNLPNTDILAQSVKLIFAIAIFITYALQGYVAIEIIWNTYLKPVIGNNKNVLFIEYVMRAIIVISTFILAVLIPRLELFISLFGALCLSALGIAFPALIEICVLWPHSFGKFKYILIKDILLFIVGILALFIGTYTSIYGIVKSFQ</sequence>
<dbReference type="EMBL" id="GEDC01003083">
    <property type="protein sequence ID" value="JAS34215.1"/>
    <property type="molecule type" value="Transcribed_RNA"/>
</dbReference>
<feature type="transmembrane region" description="Helical" evidence="5">
    <location>
        <begin position="363"/>
        <end position="383"/>
    </location>
</feature>
<protein>
    <recommendedName>
        <fullName evidence="6">Amino acid transporter transmembrane domain-containing protein</fullName>
    </recommendedName>
</protein>